<feature type="domain" description="AraC effector-binding" evidence="1">
    <location>
        <begin position="5"/>
        <end position="162"/>
    </location>
</feature>
<dbReference type="InterPro" id="IPR029442">
    <property type="entry name" value="GyrI-like"/>
</dbReference>
<evidence type="ECO:0000259" key="1">
    <source>
        <dbReference type="SMART" id="SM00871"/>
    </source>
</evidence>
<gene>
    <name evidence="2" type="ORF">Acy02nite_40830</name>
</gene>
<protein>
    <recommendedName>
        <fullName evidence="1">AraC effector-binding domain-containing protein</fullName>
    </recommendedName>
</protein>
<organism evidence="2 3">
    <name type="scientific">Actinoplanes cyaneus</name>
    <dbReference type="NCBI Taxonomy" id="52696"/>
    <lineage>
        <taxon>Bacteria</taxon>
        <taxon>Bacillati</taxon>
        <taxon>Actinomycetota</taxon>
        <taxon>Actinomycetes</taxon>
        <taxon>Micromonosporales</taxon>
        <taxon>Micromonosporaceae</taxon>
        <taxon>Actinoplanes</taxon>
    </lineage>
</organism>
<dbReference type="SMART" id="SM00871">
    <property type="entry name" value="AraC_E_bind"/>
    <property type="match status" value="1"/>
</dbReference>
<evidence type="ECO:0000313" key="3">
    <source>
        <dbReference type="Proteomes" id="UP000619479"/>
    </source>
</evidence>
<dbReference type="InterPro" id="IPR010499">
    <property type="entry name" value="AraC_E-bd"/>
</dbReference>
<sequence>MEVIDGPSTRTWPDRHSVGIRLVTPFRGMFAVRDQLMEELYAWVDERKIVHGTTFFRLHVVDMEGPMDIEVGVLTDEPVKGDDRVVAGVLPAGRYAAMTYVNHGRRANGMLRDWMQEQGLELDRVDSPEGERFGCRYEAYLTDPRSERRKTRWQTELAFRLAG</sequence>
<dbReference type="RefSeq" id="WP_203742730.1">
    <property type="nucleotide sequence ID" value="NZ_BAAAUC010000014.1"/>
</dbReference>
<name>A0A919M516_9ACTN</name>
<comment type="caution">
    <text evidence="2">The sequence shown here is derived from an EMBL/GenBank/DDBJ whole genome shotgun (WGS) entry which is preliminary data.</text>
</comment>
<dbReference type="Gene3D" id="3.20.80.10">
    <property type="entry name" value="Regulatory factor, effector binding domain"/>
    <property type="match status" value="1"/>
</dbReference>
<dbReference type="SUPFAM" id="SSF55136">
    <property type="entry name" value="Probable bacterial effector-binding domain"/>
    <property type="match status" value="1"/>
</dbReference>
<proteinExistence type="predicted"/>
<dbReference type="Pfam" id="PF06445">
    <property type="entry name" value="GyrI-like"/>
    <property type="match status" value="1"/>
</dbReference>
<dbReference type="EMBL" id="BOMH01000031">
    <property type="protein sequence ID" value="GID66202.1"/>
    <property type="molecule type" value="Genomic_DNA"/>
</dbReference>
<dbReference type="Proteomes" id="UP000619479">
    <property type="component" value="Unassembled WGS sequence"/>
</dbReference>
<dbReference type="AlphaFoldDB" id="A0A919M516"/>
<reference evidence="2" key="1">
    <citation type="submission" date="2021-01" db="EMBL/GenBank/DDBJ databases">
        <title>Whole genome shotgun sequence of Actinoplanes cyaneus NBRC 14990.</title>
        <authorList>
            <person name="Komaki H."/>
            <person name="Tamura T."/>
        </authorList>
    </citation>
    <scope>NUCLEOTIDE SEQUENCE</scope>
    <source>
        <strain evidence="2">NBRC 14990</strain>
    </source>
</reference>
<keyword evidence="3" id="KW-1185">Reference proteome</keyword>
<evidence type="ECO:0000313" key="2">
    <source>
        <dbReference type="EMBL" id="GID66202.1"/>
    </source>
</evidence>
<accession>A0A919M516</accession>
<dbReference type="InterPro" id="IPR011256">
    <property type="entry name" value="Reg_factor_effector_dom_sf"/>
</dbReference>